<dbReference type="AlphaFoldDB" id="A0A9D2R589"/>
<name>A0A9D2R589_9FIRM</name>
<dbReference type="Gene3D" id="1.10.10.60">
    <property type="entry name" value="Homeodomain-like"/>
    <property type="match status" value="1"/>
</dbReference>
<evidence type="ECO:0000313" key="1">
    <source>
        <dbReference type="EMBL" id="HJD34310.1"/>
    </source>
</evidence>
<accession>A0A9D2R589</accession>
<proteinExistence type="predicted"/>
<evidence type="ECO:0000313" key="2">
    <source>
        <dbReference type="Proteomes" id="UP000823897"/>
    </source>
</evidence>
<reference evidence="1" key="1">
    <citation type="journal article" date="2021" name="PeerJ">
        <title>Extensive microbial diversity within the chicken gut microbiome revealed by metagenomics and culture.</title>
        <authorList>
            <person name="Gilroy R."/>
            <person name="Ravi A."/>
            <person name="Getino M."/>
            <person name="Pursley I."/>
            <person name="Horton D.L."/>
            <person name="Alikhan N.F."/>
            <person name="Baker D."/>
            <person name="Gharbi K."/>
            <person name="Hall N."/>
            <person name="Watson M."/>
            <person name="Adriaenssens E.M."/>
            <person name="Foster-Nyarko E."/>
            <person name="Jarju S."/>
            <person name="Secka A."/>
            <person name="Antonio M."/>
            <person name="Oren A."/>
            <person name="Chaudhuri R.R."/>
            <person name="La Ragione R."/>
            <person name="Hildebrand F."/>
            <person name="Pallen M.J."/>
        </authorList>
    </citation>
    <scope>NUCLEOTIDE SEQUENCE</scope>
    <source>
        <strain evidence="1">ChiGjej3B3-11674</strain>
    </source>
</reference>
<gene>
    <name evidence="1" type="ORF">H9911_07215</name>
</gene>
<comment type="caution">
    <text evidence="1">The sequence shown here is derived from an EMBL/GenBank/DDBJ whole genome shotgun (WGS) entry which is preliminary data.</text>
</comment>
<protein>
    <submittedName>
        <fullName evidence="1">RNA polymerase subunit sigma-70</fullName>
    </submittedName>
</protein>
<sequence>MQEVEKEKILELWKQGFGSSRIAKTLGLNTNTVKTFCRRNGLTSDRTHIPTLKKDKEIEKSRCKNCGIFITQKPGAKKKLFCSDKCRMSWWNGHPELVERKTKHIVICQNCGKEFAVYGGRIRKFCSHNCYIEKRYGTGGSEL</sequence>
<reference evidence="1" key="2">
    <citation type="submission" date="2021-04" db="EMBL/GenBank/DDBJ databases">
        <authorList>
            <person name="Gilroy R."/>
        </authorList>
    </citation>
    <scope>NUCLEOTIDE SEQUENCE</scope>
    <source>
        <strain evidence="1">ChiGjej3B3-11674</strain>
    </source>
</reference>
<dbReference type="Proteomes" id="UP000823897">
    <property type="component" value="Unassembled WGS sequence"/>
</dbReference>
<organism evidence="1 2">
    <name type="scientific">Candidatus Mediterraneibacter tabaqchaliae</name>
    <dbReference type="NCBI Taxonomy" id="2838689"/>
    <lineage>
        <taxon>Bacteria</taxon>
        <taxon>Bacillati</taxon>
        <taxon>Bacillota</taxon>
        <taxon>Clostridia</taxon>
        <taxon>Lachnospirales</taxon>
        <taxon>Lachnospiraceae</taxon>
        <taxon>Mediterraneibacter</taxon>
    </lineage>
</organism>
<dbReference type="EMBL" id="DWUV01000131">
    <property type="protein sequence ID" value="HJD34310.1"/>
    <property type="molecule type" value="Genomic_DNA"/>
</dbReference>